<dbReference type="RefSeq" id="XP_001028461.2">
    <property type="nucleotide sequence ID" value="XM_001028461.2"/>
</dbReference>
<organism evidence="1 2">
    <name type="scientific">Tetrahymena thermophila (strain SB210)</name>
    <dbReference type="NCBI Taxonomy" id="312017"/>
    <lineage>
        <taxon>Eukaryota</taxon>
        <taxon>Sar</taxon>
        <taxon>Alveolata</taxon>
        <taxon>Ciliophora</taxon>
        <taxon>Intramacronucleata</taxon>
        <taxon>Oligohymenophorea</taxon>
        <taxon>Hymenostomatida</taxon>
        <taxon>Tetrahymenina</taxon>
        <taxon>Tetrahymenidae</taxon>
        <taxon>Tetrahymena</taxon>
    </lineage>
</organism>
<dbReference type="Proteomes" id="UP000009168">
    <property type="component" value="Unassembled WGS sequence"/>
</dbReference>
<name>Q224T2_TETTS</name>
<reference evidence="2" key="1">
    <citation type="journal article" date="2006" name="PLoS Biol.">
        <title>Macronuclear genome sequence of the ciliate Tetrahymena thermophila, a model eukaryote.</title>
        <authorList>
            <person name="Eisen J.A."/>
            <person name="Coyne R.S."/>
            <person name="Wu M."/>
            <person name="Wu D."/>
            <person name="Thiagarajan M."/>
            <person name="Wortman J.R."/>
            <person name="Badger J.H."/>
            <person name="Ren Q."/>
            <person name="Amedeo P."/>
            <person name="Jones K.M."/>
            <person name="Tallon L.J."/>
            <person name="Delcher A.L."/>
            <person name="Salzberg S.L."/>
            <person name="Silva J.C."/>
            <person name="Haas B.J."/>
            <person name="Majoros W.H."/>
            <person name="Farzad M."/>
            <person name="Carlton J.M."/>
            <person name="Smith R.K. Jr."/>
            <person name="Garg J."/>
            <person name="Pearlman R.E."/>
            <person name="Karrer K.M."/>
            <person name="Sun L."/>
            <person name="Manning G."/>
            <person name="Elde N.C."/>
            <person name="Turkewitz A.P."/>
            <person name="Asai D.J."/>
            <person name="Wilkes D.E."/>
            <person name="Wang Y."/>
            <person name="Cai H."/>
            <person name="Collins K."/>
            <person name="Stewart B.A."/>
            <person name="Lee S.R."/>
            <person name="Wilamowska K."/>
            <person name="Weinberg Z."/>
            <person name="Ruzzo W.L."/>
            <person name="Wloga D."/>
            <person name="Gaertig J."/>
            <person name="Frankel J."/>
            <person name="Tsao C.-C."/>
            <person name="Gorovsky M.A."/>
            <person name="Keeling P.J."/>
            <person name="Waller R.F."/>
            <person name="Patron N.J."/>
            <person name="Cherry J.M."/>
            <person name="Stover N.A."/>
            <person name="Krieger C.J."/>
            <person name="del Toro C."/>
            <person name="Ryder H.F."/>
            <person name="Williamson S.C."/>
            <person name="Barbeau R.A."/>
            <person name="Hamilton E.P."/>
            <person name="Orias E."/>
        </authorList>
    </citation>
    <scope>NUCLEOTIDE SEQUENCE [LARGE SCALE GENOMIC DNA]</scope>
    <source>
        <strain evidence="2">SB210</strain>
    </source>
</reference>
<dbReference type="KEGG" id="tet:TTHERM_02383080"/>
<dbReference type="HOGENOM" id="CLU_058335_0_0_1"/>
<gene>
    <name evidence="1" type="ORF">TTHERM_02383080</name>
</gene>
<dbReference type="SUPFAM" id="SSF57184">
    <property type="entry name" value="Growth factor receptor domain"/>
    <property type="match status" value="1"/>
</dbReference>
<dbReference type="InParanoid" id="Q224T2"/>
<protein>
    <submittedName>
        <fullName evidence="1">Uncharacterized protein</fullName>
    </submittedName>
</protein>
<dbReference type="AlphaFoldDB" id="Q224T2"/>
<proteinExistence type="predicted"/>
<dbReference type="EMBL" id="GG662995">
    <property type="protein sequence ID" value="EAR80798.2"/>
    <property type="molecule type" value="Genomic_DNA"/>
</dbReference>
<accession>Q224T2</accession>
<dbReference type="InterPro" id="IPR006212">
    <property type="entry name" value="Furin_repeat"/>
</dbReference>
<evidence type="ECO:0000313" key="1">
    <source>
        <dbReference type="EMBL" id="EAR80798.2"/>
    </source>
</evidence>
<sequence length="187" mass="21419">MYLIQFNNSVCRVQAAAKIVLALVKTLAQVALRIITKIVGCIKCDSKQNCLQCSPNLYFDKCINSCPSSYYPNQKTQICEKISQCIQINDTPPLLNQKVLQLNSLYQDYYLIRANSCNFALVDQNFQIIYIEILQNMPDFELKYMNTGEEAQQKSFILEEYGGCLANNSIKQSFLIKRLYVQQLGLI</sequence>
<dbReference type="GeneID" id="7828427"/>
<dbReference type="InterPro" id="IPR009030">
    <property type="entry name" value="Growth_fac_rcpt_cys_sf"/>
</dbReference>
<evidence type="ECO:0000313" key="2">
    <source>
        <dbReference type="Proteomes" id="UP000009168"/>
    </source>
</evidence>
<dbReference type="CDD" id="cd00064">
    <property type="entry name" value="FU"/>
    <property type="match status" value="1"/>
</dbReference>
<dbReference type="Gene3D" id="2.10.220.10">
    <property type="entry name" value="Hormone Receptor, Insulin-like Growth Factor Receptor 1, Chain A, domain 2"/>
    <property type="match status" value="1"/>
</dbReference>
<keyword evidence="2" id="KW-1185">Reference proteome</keyword>
<dbReference type="OrthoDB" id="4062651at2759"/>